<accession>A0A165HNS0</accession>
<evidence type="ECO:0000259" key="8">
    <source>
        <dbReference type="Pfam" id="PF09811"/>
    </source>
</evidence>
<evidence type="ECO:0000256" key="6">
    <source>
        <dbReference type="ARBA" id="ARBA00022490"/>
    </source>
</evidence>
<dbReference type="InterPro" id="IPR019191">
    <property type="entry name" value="Essential_protein_Yae1_N"/>
</dbReference>
<evidence type="ECO:0000256" key="2">
    <source>
        <dbReference type="ARBA" id="ARBA00004496"/>
    </source>
</evidence>
<evidence type="ECO:0000256" key="3">
    <source>
        <dbReference type="ARBA" id="ARBA00007096"/>
    </source>
</evidence>
<dbReference type="EMBL" id="KV427606">
    <property type="protein sequence ID" value="KZT11982.1"/>
    <property type="molecule type" value="Genomic_DNA"/>
</dbReference>
<dbReference type="Proteomes" id="UP000076871">
    <property type="component" value="Unassembled WGS sequence"/>
</dbReference>
<comment type="similarity">
    <text evidence="3">Belongs to the YAE1 family.</text>
</comment>
<gene>
    <name evidence="9" type="ORF">LAESUDRAFT_161676</name>
</gene>
<evidence type="ECO:0000313" key="10">
    <source>
        <dbReference type="Proteomes" id="UP000076871"/>
    </source>
</evidence>
<dbReference type="PANTHER" id="PTHR18829">
    <property type="entry name" value="PROTEIN YAE1 HOMOLOG"/>
    <property type="match status" value="1"/>
</dbReference>
<evidence type="ECO:0000256" key="7">
    <source>
        <dbReference type="ARBA" id="ARBA00023242"/>
    </source>
</evidence>
<dbReference type="GO" id="GO:0005737">
    <property type="term" value="C:cytoplasm"/>
    <property type="evidence" value="ECO:0007669"/>
    <property type="project" value="UniProtKB-SubCell"/>
</dbReference>
<name>A0A165HNS0_9APHY</name>
<dbReference type="GeneID" id="63818434"/>
<dbReference type="InParanoid" id="A0A165HNS0"/>
<feature type="domain" description="Essential protein Yae1 N-terminal" evidence="8">
    <location>
        <begin position="30"/>
        <end position="69"/>
    </location>
</feature>
<dbReference type="InterPro" id="IPR038881">
    <property type="entry name" value="Yae1-like"/>
</dbReference>
<dbReference type="PANTHER" id="PTHR18829:SF0">
    <property type="entry name" value="PROTEIN YAE1 HOMOLOG"/>
    <property type="match status" value="1"/>
</dbReference>
<sequence length="196" mass="21597">MEDEVIWQDDPKVLQESEWSRLSSNFTTAGYREGITAGKESALQQGFNEGFAEVGVPLGREIGILRGMASALLSYLTAAGDKVQNQTVVDEARNIVSQLSAVRFSDIAPPDLEAERHARDHLEAAAPETIEEMEVEMNEELKEKQDLESLEDMLVRMSAGGSAPAPARKPSVDDVRRLKERLLALSEEVGLSLQWS</sequence>
<comment type="subcellular location">
    <subcellularLocation>
        <location evidence="2">Cytoplasm</location>
    </subcellularLocation>
    <subcellularLocation>
        <location evidence="1">Nucleus</location>
    </subcellularLocation>
</comment>
<dbReference type="AlphaFoldDB" id="A0A165HNS0"/>
<dbReference type="OrthoDB" id="20086at2759"/>
<keyword evidence="6" id="KW-0963">Cytoplasm</keyword>
<dbReference type="STRING" id="1314785.A0A165HNS0"/>
<evidence type="ECO:0000256" key="5">
    <source>
        <dbReference type="ARBA" id="ARBA00018400"/>
    </source>
</evidence>
<evidence type="ECO:0000256" key="1">
    <source>
        <dbReference type="ARBA" id="ARBA00004123"/>
    </source>
</evidence>
<reference evidence="9 10" key="1">
    <citation type="journal article" date="2016" name="Mol. Biol. Evol.">
        <title>Comparative Genomics of Early-Diverging Mushroom-Forming Fungi Provides Insights into the Origins of Lignocellulose Decay Capabilities.</title>
        <authorList>
            <person name="Nagy L.G."/>
            <person name="Riley R."/>
            <person name="Tritt A."/>
            <person name="Adam C."/>
            <person name="Daum C."/>
            <person name="Floudas D."/>
            <person name="Sun H."/>
            <person name="Yadav J.S."/>
            <person name="Pangilinan J."/>
            <person name="Larsson K.H."/>
            <person name="Matsuura K."/>
            <person name="Barry K."/>
            <person name="Labutti K."/>
            <person name="Kuo R."/>
            <person name="Ohm R.A."/>
            <person name="Bhattacharya S.S."/>
            <person name="Shirouzu T."/>
            <person name="Yoshinaga Y."/>
            <person name="Martin F.M."/>
            <person name="Grigoriev I.V."/>
            <person name="Hibbett D.S."/>
        </authorList>
    </citation>
    <scope>NUCLEOTIDE SEQUENCE [LARGE SCALE GENOMIC DNA]</scope>
    <source>
        <strain evidence="9 10">93-53</strain>
    </source>
</reference>
<keyword evidence="10" id="KW-1185">Reference proteome</keyword>
<keyword evidence="7" id="KW-0539">Nucleus</keyword>
<protein>
    <recommendedName>
        <fullName evidence="5">Protein YAE1</fullName>
    </recommendedName>
    <alternativeName>
        <fullName evidence="4">Protein yae1</fullName>
    </alternativeName>
</protein>
<organism evidence="9 10">
    <name type="scientific">Laetiporus sulphureus 93-53</name>
    <dbReference type="NCBI Taxonomy" id="1314785"/>
    <lineage>
        <taxon>Eukaryota</taxon>
        <taxon>Fungi</taxon>
        <taxon>Dikarya</taxon>
        <taxon>Basidiomycota</taxon>
        <taxon>Agaricomycotina</taxon>
        <taxon>Agaricomycetes</taxon>
        <taxon>Polyporales</taxon>
        <taxon>Laetiporus</taxon>
    </lineage>
</organism>
<proteinExistence type="inferred from homology"/>
<evidence type="ECO:0000313" key="9">
    <source>
        <dbReference type="EMBL" id="KZT11982.1"/>
    </source>
</evidence>
<dbReference type="Pfam" id="PF09811">
    <property type="entry name" value="Yae1_N"/>
    <property type="match status" value="1"/>
</dbReference>
<dbReference type="RefSeq" id="XP_040769630.1">
    <property type="nucleotide sequence ID" value="XM_040901402.1"/>
</dbReference>
<dbReference type="GO" id="GO:0005634">
    <property type="term" value="C:nucleus"/>
    <property type="evidence" value="ECO:0007669"/>
    <property type="project" value="UniProtKB-SubCell"/>
</dbReference>
<evidence type="ECO:0000256" key="4">
    <source>
        <dbReference type="ARBA" id="ARBA00017286"/>
    </source>
</evidence>